<dbReference type="InterPro" id="IPR002677">
    <property type="entry name" value="Ribosomal_bL32"/>
</dbReference>
<evidence type="ECO:0000256" key="6">
    <source>
        <dbReference type="SAM" id="MobiDB-lite"/>
    </source>
</evidence>
<evidence type="ECO:0000313" key="7">
    <source>
        <dbReference type="EMBL" id="PIR93283.1"/>
    </source>
</evidence>
<dbReference type="InterPro" id="IPR044957">
    <property type="entry name" value="Ribosomal_bL32_bact"/>
</dbReference>
<dbReference type="PANTHER" id="PTHR35534">
    <property type="entry name" value="50S RIBOSOMAL PROTEIN L32"/>
    <property type="match status" value="1"/>
</dbReference>
<evidence type="ECO:0000256" key="2">
    <source>
        <dbReference type="ARBA" id="ARBA00022980"/>
    </source>
</evidence>
<feature type="region of interest" description="Disordered" evidence="6">
    <location>
        <begin position="1"/>
        <end position="25"/>
    </location>
</feature>
<evidence type="ECO:0000256" key="5">
    <source>
        <dbReference type="HAMAP-Rule" id="MF_00340"/>
    </source>
</evidence>
<dbReference type="GO" id="GO:0015934">
    <property type="term" value="C:large ribosomal subunit"/>
    <property type="evidence" value="ECO:0007669"/>
    <property type="project" value="InterPro"/>
</dbReference>
<dbReference type="SUPFAM" id="SSF57829">
    <property type="entry name" value="Zn-binding ribosomal proteins"/>
    <property type="match status" value="1"/>
</dbReference>
<dbReference type="Pfam" id="PF01783">
    <property type="entry name" value="Ribosomal_L32p"/>
    <property type="match status" value="1"/>
</dbReference>
<name>A0A2H0V2G9_9BACT</name>
<reference evidence="8" key="1">
    <citation type="submission" date="2017-09" db="EMBL/GenBank/DDBJ databases">
        <title>Depth-based differentiation of microbial function through sediment-hosted aquifers and enrichment of novel symbionts in the deep terrestrial subsurface.</title>
        <authorList>
            <person name="Probst A.J."/>
            <person name="Ladd B."/>
            <person name="Jarett J.K."/>
            <person name="Geller-Mcgrath D.E."/>
            <person name="Sieber C.M.K."/>
            <person name="Emerson J.B."/>
            <person name="Anantharaman K."/>
            <person name="Thomas B.C."/>
            <person name="Malmstrom R."/>
            <person name="Stieglmeier M."/>
            <person name="Klingl A."/>
            <person name="Woyke T."/>
            <person name="Ryan C.M."/>
            <person name="Banfield J.F."/>
        </authorList>
    </citation>
    <scope>NUCLEOTIDE SEQUENCE [LARGE SCALE GENOMIC DNA]</scope>
</reference>
<dbReference type="AlphaFoldDB" id="A0A2H0V2G9"/>
<sequence length="66" mass="7490">MSVPKKRRTRGSVKRRQSHHALKKQKLAKCKQCGKAVLSHAACSYCGYYKGKEVIKVKSVSDKKKK</sequence>
<keyword evidence="3 5" id="KW-0687">Ribonucleoprotein</keyword>
<accession>A0A2H0V2G9</accession>
<comment type="caution">
    <text evidence="7">The sequence shown here is derived from an EMBL/GenBank/DDBJ whole genome shotgun (WGS) entry which is preliminary data.</text>
</comment>
<dbReference type="GO" id="GO:0006412">
    <property type="term" value="P:translation"/>
    <property type="evidence" value="ECO:0007669"/>
    <property type="project" value="UniProtKB-UniRule"/>
</dbReference>
<dbReference type="PANTHER" id="PTHR35534:SF1">
    <property type="entry name" value="LARGE RIBOSOMAL SUBUNIT PROTEIN BL32"/>
    <property type="match status" value="1"/>
</dbReference>
<evidence type="ECO:0000256" key="1">
    <source>
        <dbReference type="ARBA" id="ARBA00008560"/>
    </source>
</evidence>
<dbReference type="EMBL" id="PFAR01000019">
    <property type="protein sequence ID" value="PIR93283.1"/>
    <property type="molecule type" value="Genomic_DNA"/>
</dbReference>
<protein>
    <recommendedName>
        <fullName evidence="4 5">Large ribosomal subunit protein bL32</fullName>
    </recommendedName>
</protein>
<dbReference type="NCBIfam" id="TIGR01031">
    <property type="entry name" value="rpmF_bact"/>
    <property type="match status" value="1"/>
</dbReference>
<proteinExistence type="inferred from homology"/>
<keyword evidence="2 5" id="KW-0689">Ribosomal protein</keyword>
<dbReference type="GO" id="GO:0003735">
    <property type="term" value="F:structural constituent of ribosome"/>
    <property type="evidence" value="ECO:0007669"/>
    <property type="project" value="InterPro"/>
</dbReference>
<dbReference type="Proteomes" id="UP000228626">
    <property type="component" value="Unassembled WGS sequence"/>
</dbReference>
<comment type="similarity">
    <text evidence="1 5">Belongs to the bacterial ribosomal protein bL32 family.</text>
</comment>
<evidence type="ECO:0000313" key="8">
    <source>
        <dbReference type="Proteomes" id="UP000228626"/>
    </source>
</evidence>
<dbReference type="InterPro" id="IPR011332">
    <property type="entry name" value="Ribosomal_zn-bd"/>
</dbReference>
<evidence type="ECO:0000256" key="4">
    <source>
        <dbReference type="ARBA" id="ARBA00035178"/>
    </source>
</evidence>
<dbReference type="HAMAP" id="MF_00340">
    <property type="entry name" value="Ribosomal_bL32"/>
    <property type="match status" value="1"/>
</dbReference>
<organism evidence="7 8">
    <name type="scientific">Candidatus Falkowbacteria bacterium CG10_big_fil_rev_8_21_14_0_10_43_10</name>
    <dbReference type="NCBI Taxonomy" id="1974567"/>
    <lineage>
        <taxon>Bacteria</taxon>
        <taxon>Candidatus Falkowiibacteriota</taxon>
    </lineage>
</organism>
<evidence type="ECO:0000256" key="3">
    <source>
        <dbReference type="ARBA" id="ARBA00023274"/>
    </source>
</evidence>
<gene>
    <name evidence="5" type="primary">rpmF</name>
    <name evidence="7" type="ORF">COT99_01555</name>
</gene>